<dbReference type="Proteomes" id="UP000694865">
    <property type="component" value="Unplaced"/>
</dbReference>
<keyword evidence="1" id="KW-1185">Reference proteome</keyword>
<dbReference type="InterPro" id="IPR010487">
    <property type="entry name" value="NGRN/Rrg9"/>
</dbReference>
<evidence type="ECO:0000313" key="2">
    <source>
        <dbReference type="RefSeq" id="XP_002732867.1"/>
    </source>
</evidence>
<organism evidence="1 2">
    <name type="scientific">Saccoglossus kowalevskii</name>
    <name type="common">Acorn worm</name>
    <dbReference type="NCBI Taxonomy" id="10224"/>
    <lineage>
        <taxon>Eukaryota</taxon>
        <taxon>Metazoa</taxon>
        <taxon>Hemichordata</taxon>
        <taxon>Enteropneusta</taxon>
        <taxon>Harrimaniidae</taxon>
        <taxon>Saccoglossus</taxon>
    </lineage>
</organism>
<dbReference type="Pfam" id="PF06413">
    <property type="entry name" value="Neugrin"/>
    <property type="match status" value="1"/>
</dbReference>
<name>A0ABM0GLY9_SACKO</name>
<gene>
    <name evidence="2" type="primary">LOC100378953</name>
</gene>
<reference evidence="2" key="1">
    <citation type="submission" date="2025-08" db="UniProtKB">
        <authorList>
            <consortium name="RefSeq"/>
        </authorList>
    </citation>
    <scope>IDENTIFICATION</scope>
    <source>
        <tissue evidence="2">Testes</tissue>
    </source>
</reference>
<sequence>MTPSSAGIMIVRQLVKLSYKQVKSAKCISSSAVYTSYERVLNDMKRRVARNEEDVKHDDPNYLGAIERESRRRQYGMIRARATQELSKGFKEVRVLSRDAMKQLRYLSQEHPDEWTVKRLAKSFDVSEIAVIRILKSKYVPNVRRARKQDEVVISNVGLLAQEKQESQKTLKSGADDEVDSLMVISKTKHHSKLKFQNNQLGTFTKIALTSVQVTEKLQQLQQKQLNESDQKLEHSDTKLNTDAVKAIKNQNKTDNMTIYDSDISEIDIRDDNDENTDEIDDPHIGDEEYDFKLSDVKFLKNAKPMKIIKSGNRFYDKEGNFLYRI</sequence>
<dbReference type="GeneID" id="100378953"/>
<dbReference type="RefSeq" id="XP_002732867.1">
    <property type="nucleotide sequence ID" value="XM_002732821.2"/>
</dbReference>
<evidence type="ECO:0000313" key="1">
    <source>
        <dbReference type="Proteomes" id="UP000694865"/>
    </source>
</evidence>
<proteinExistence type="predicted"/>
<protein>
    <submittedName>
        <fullName evidence="2">Neugrin-like</fullName>
    </submittedName>
</protein>
<dbReference type="PANTHER" id="PTHR13475:SF3">
    <property type="entry name" value="NEUGRIN"/>
    <property type="match status" value="1"/>
</dbReference>
<accession>A0ABM0GLY9</accession>
<dbReference type="PANTHER" id="PTHR13475">
    <property type="entry name" value="NEUGRIN"/>
    <property type="match status" value="1"/>
</dbReference>